<dbReference type="eggNOG" id="ENOG502S9YE">
    <property type="taxonomic scope" value="Eukaryota"/>
</dbReference>
<dbReference type="OMA" id="HLACVIG"/>
<reference key="2">
    <citation type="submission" date="2011-08" db="EMBL/GenBank/DDBJ databases">
        <title>Genome sequence of Naumovozyma castellii.</title>
        <authorList>
            <person name="Gordon J.L."/>
            <person name="Armisen D."/>
            <person name="Proux-Wera E."/>
            <person name="OhEigeartaigh S.S."/>
            <person name="Byrne K.P."/>
            <person name="Wolfe K.H."/>
        </authorList>
    </citation>
    <scope>NUCLEOTIDE SEQUENCE</scope>
    <source>
        <strain>Type strain:CBS 4309</strain>
    </source>
</reference>
<feature type="transmembrane region" description="Helical" evidence="7">
    <location>
        <begin position="45"/>
        <end position="71"/>
    </location>
</feature>
<comment type="subcellular location">
    <subcellularLocation>
        <location evidence="1">Membrane</location>
        <topology evidence="1">Multi-pass membrane protein</topology>
    </subcellularLocation>
</comment>
<dbReference type="OrthoDB" id="5336366at2759"/>
<dbReference type="FunCoup" id="G0V5N7">
    <property type="interactions" value="42"/>
</dbReference>
<feature type="compositionally biased region" description="Basic and acidic residues" evidence="6">
    <location>
        <begin position="111"/>
        <end position="129"/>
    </location>
</feature>
<dbReference type="KEGG" id="ncs:NCAS_0A02170"/>
<keyword evidence="4 7" id="KW-0472">Membrane</keyword>
<protein>
    <recommendedName>
        <fullName evidence="10">Autophagy-related protein 33</fullName>
    </recommendedName>
</protein>
<dbReference type="GeneID" id="96900264"/>
<evidence type="ECO:0000256" key="2">
    <source>
        <dbReference type="ARBA" id="ARBA00022692"/>
    </source>
</evidence>
<gene>
    <name evidence="8" type="primary">NCAS0A02170</name>
    <name evidence="8" type="ordered locus">NCAS_0A02170</name>
</gene>
<sequence>MSTSLRITKTVAISSLGLYAGLLTSSSLVSTLTPLQTVSSQIRHLACVIGVYGSALAGLTTAAFGLTYSLSADSSRLAQLVYGLVGGPITYGYLYICSMKGRGGRGSSLVVEKEEGSRTPESSHSDKMSSPELVGSSEESSGTPKVPFHHPPIGPNSTGECPFGHKAKRGKRAEAAAAAAASHILINWSLWLSTGVTVSCLVKTIYASQRG</sequence>
<feature type="transmembrane region" description="Helical" evidence="7">
    <location>
        <begin position="12"/>
        <end position="33"/>
    </location>
</feature>
<evidence type="ECO:0000256" key="6">
    <source>
        <dbReference type="SAM" id="MobiDB-lite"/>
    </source>
</evidence>
<comment type="similarity">
    <text evidence="5">Belongs to the ATG33 family.</text>
</comment>
<dbReference type="HOGENOM" id="CLU_105986_1_0_1"/>
<name>G0V5N7_NAUCA</name>
<keyword evidence="3 7" id="KW-1133">Transmembrane helix</keyword>
<evidence type="ECO:0008006" key="10">
    <source>
        <dbReference type="Google" id="ProtNLM"/>
    </source>
</evidence>
<evidence type="ECO:0000256" key="5">
    <source>
        <dbReference type="ARBA" id="ARBA00038013"/>
    </source>
</evidence>
<evidence type="ECO:0000256" key="3">
    <source>
        <dbReference type="ARBA" id="ARBA00022989"/>
    </source>
</evidence>
<evidence type="ECO:0000256" key="4">
    <source>
        <dbReference type="ARBA" id="ARBA00023136"/>
    </source>
</evidence>
<feature type="transmembrane region" description="Helical" evidence="7">
    <location>
        <begin position="77"/>
        <end position="96"/>
    </location>
</feature>
<organism evidence="8 9">
    <name type="scientific">Naumovozyma castellii</name>
    <name type="common">Yeast</name>
    <name type="synonym">Saccharomyces castellii</name>
    <dbReference type="NCBI Taxonomy" id="27288"/>
    <lineage>
        <taxon>Eukaryota</taxon>
        <taxon>Fungi</taxon>
        <taxon>Dikarya</taxon>
        <taxon>Ascomycota</taxon>
        <taxon>Saccharomycotina</taxon>
        <taxon>Saccharomycetes</taxon>
        <taxon>Saccharomycetales</taxon>
        <taxon>Saccharomycetaceae</taxon>
        <taxon>Naumovozyma</taxon>
    </lineage>
</organism>
<dbReference type="GO" id="GO:0005741">
    <property type="term" value="C:mitochondrial outer membrane"/>
    <property type="evidence" value="ECO:0007669"/>
    <property type="project" value="TreeGrafter"/>
</dbReference>
<dbReference type="RefSeq" id="XP_003673166.1">
    <property type="nucleotide sequence ID" value="XM_003673118.1"/>
</dbReference>
<keyword evidence="2 7" id="KW-0812">Transmembrane</keyword>
<dbReference type="GO" id="GO:0000422">
    <property type="term" value="P:autophagy of mitochondrion"/>
    <property type="evidence" value="ECO:0007669"/>
    <property type="project" value="TreeGrafter"/>
</dbReference>
<proteinExistence type="inferred from homology"/>
<evidence type="ECO:0000256" key="7">
    <source>
        <dbReference type="SAM" id="Phobius"/>
    </source>
</evidence>
<dbReference type="EMBL" id="HE576752">
    <property type="protein sequence ID" value="CCC66775.1"/>
    <property type="molecule type" value="Genomic_DNA"/>
</dbReference>
<evidence type="ECO:0000256" key="1">
    <source>
        <dbReference type="ARBA" id="ARBA00004141"/>
    </source>
</evidence>
<accession>G0V5N7</accession>
<keyword evidence="9" id="KW-1185">Reference proteome</keyword>
<dbReference type="GO" id="GO:0016236">
    <property type="term" value="P:macroautophagy"/>
    <property type="evidence" value="ECO:0007669"/>
    <property type="project" value="TreeGrafter"/>
</dbReference>
<dbReference type="PANTHER" id="PTHR37278:SF1">
    <property type="entry name" value="AUTOPHAGY-RELATED PROTEIN 33-RELATED"/>
    <property type="match status" value="1"/>
</dbReference>
<dbReference type="InParanoid" id="G0V5N7"/>
<dbReference type="Proteomes" id="UP000001640">
    <property type="component" value="Chromosome 1"/>
</dbReference>
<dbReference type="InterPro" id="IPR051668">
    <property type="entry name" value="ATG33"/>
</dbReference>
<evidence type="ECO:0000313" key="9">
    <source>
        <dbReference type="Proteomes" id="UP000001640"/>
    </source>
</evidence>
<reference evidence="8 9" key="1">
    <citation type="journal article" date="2011" name="Proc. Natl. Acad. Sci. U.S.A.">
        <title>Evolutionary erosion of yeast sex chromosomes by mating-type switching accidents.</title>
        <authorList>
            <person name="Gordon J.L."/>
            <person name="Armisen D."/>
            <person name="Proux-Wera E."/>
            <person name="Oheigeartaigh S.S."/>
            <person name="Byrne K.P."/>
            <person name="Wolfe K.H."/>
        </authorList>
    </citation>
    <scope>NUCLEOTIDE SEQUENCE [LARGE SCALE GENOMIC DNA]</scope>
    <source>
        <strain evidence="9">ATCC 76901 / BCRC 22586 / CBS 4309 / NBRC 1992 / NRRL Y-12630</strain>
    </source>
</reference>
<evidence type="ECO:0000313" key="8">
    <source>
        <dbReference type="EMBL" id="CCC66775.1"/>
    </source>
</evidence>
<dbReference type="AlphaFoldDB" id="G0V5N7"/>
<feature type="region of interest" description="Disordered" evidence="6">
    <location>
        <begin position="108"/>
        <end position="167"/>
    </location>
</feature>
<dbReference type="PANTHER" id="PTHR37278">
    <property type="entry name" value="AUTOPHAGY-RELATED PROTEIN 33-RELATED"/>
    <property type="match status" value="1"/>
</dbReference>